<evidence type="ECO:0000256" key="1">
    <source>
        <dbReference type="SAM" id="SignalP"/>
    </source>
</evidence>
<accession>A0AAD6V3P1</accession>
<sequence length="260" mass="28356">MVFAPLVFVVAAAVGATAVGVSPGQITDLVTFGDSYTDVVAIGDLGTAAWPNYTATYAGIRLHPFAKSGAVCSNNLTRRPFPSFLEDEIPTYLAEIANRSLVLRPENTLYTIWFGTNDIGRAALLTGDDPGVSLVEVTACIIQGVKTLYKSGARNFIFQNMIPLELTVLYAANSYPNSYWVFERNTTEWSIFMREMTHSVNKLAELMLQALIPTLPGAHIALFDSHSLFQDMYDHPALYLNGTAPLNVTSGVPRIQTPSD</sequence>
<organism evidence="2 3">
    <name type="scientific">Mycena pura</name>
    <dbReference type="NCBI Taxonomy" id="153505"/>
    <lineage>
        <taxon>Eukaryota</taxon>
        <taxon>Fungi</taxon>
        <taxon>Dikarya</taxon>
        <taxon>Basidiomycota</taxon>
        <taxon>Agaricomycotina</taxon>
        <taxon>Agaricomycetes</taxon>
        <taxon>Agaricomycetidae</taxon>
        <taxon>Agaricales</taxon>
        <taxon>Marasmiineae</taxon>
        <taxon>Mycenaceae</taxon>
        <taxon>Mycena</taxon>
    </lineage>
</organism>
<dbReference type="InterPro" id="IPR036514">
    <property type="entry name" value="SGNH_hydro_sf"/>
</dbReference>
<comment type="caution">
    <text evidence="2">The sequence shown here is derived from an EMBL/GenBank/DDBJ whole genome shotgun (WGS) entry which is preliminary data.</text>
</comment>
<dbReference type="Pfam" id="PF00657">
    <property type="entry name" value="Lipase_GDSL"/>
    <property type="match status" value="1"/>
</dbReference>
<feature type="chain" id="PRO_5042277949" description="Carbohydrate esterase family 16 protein" evidence="1">
    <location>
        <begin position="19"/>
        <end position="260"/>
    </location>
</feature>
<dbReference type="InterPro" id="IPR001087">
    <property type="entry name" value="GDSL"/>
</dbReference>
<dbReference type="SUPFAM" id="SSF52266">
    <property type="entry name" value="SGNH hydrolase"/>
    <property type="match status" value="1"/>
</dbReference>
<evidence type="ECO:0008006" key="4">
    <source>
        <dbReference type="Google" id="ProtNLM"/>
    </source>
</evidence>
<dbReference type="AlphaFoldDB" id="A0AAD6V3P1"/>
<keyword evidence="3" id="KW-1185">Reference proteome</keyword>
<gene>
    <name evidence="2" type="ORF">GGX14DRAFT_401821</name>
</gene>
<evidence type="ECO:0000313" key="2">
    <source>
        <dbReference type="EMBL" id="KAJ7198875.1"/>
    </source>
</evidence>
<dbReference type="EMBL" id="JARJCW010000071">
    <property type="protein sequence ID" value="KAJ7198875.1"/>
    <property type="molecule type" value="Genomic_DNA"/>
</dbReference>
<name>A0AAD6V3P1_9AGAR</name>
<keyword evidence="1" id="KW-0732">Signal</keyword>
<feature type="signal peptide" evidence="1">
    <location>
        <begin position="1"/>
        <end position="18"/>
    </location>
</feature>
<proteinExistence type="predicted"/>
<reference evidence="2" key="1">
    <citation type="submission" date="2023-03" db="EMBL/GenBank/DDBJ databases">
        <title>Massive genome expansion in bonnet fungi (Mycena s.s.) driven by repeated elements and novel gene families across ecological guilds.</title>
        <authorList>
            <consortium name="Lawrence Berkeley National Laboratory"/>
            <person name="Harder C.B."/>
            <person name="Miyauchi S."/>
            <person name="Viragh M."/>
            <person name="Kuo A."/>
            <person name="Thoen E."/>
            <person name="Andreopoulos B."/>
            <person name="Lu D."/>
            <person name="Skrede I."/>
            <person name="Drula E."/>
            <person name="Henrissat B."/>
            <person name="Morin E."/>
            <person name="Kohler A."/>
            <person name="Barry K."/>
            <person name="LaButti K."/>
            <person name="Morin E."/>
            <person name="Salamov A."/>
            <person name="Lipzen A."/>
            <person name="Mereny Z."/>
            <person name="Hegedus B."/>
            <person name="Baldrian P."/>
            <person name="Stursova M."/>
            <person name="Weitz H."/>
            <person name="Taylor A."/>
            <person name="Grigoriev I.V."/>
            <person name="Nagy L.G."/>
            <person name="Martin F."/>
            <person name="Kauserud H."/>
        </authorList>
    </citation>
    <scope>NUCLEOTIDE SEQUENCE</scope>
    <source>
        <strain evidence="2">9144</strain>
    </source>
</reference>
<dbReference type="Gene3D" id="3.40.50.1110">
    <property type="entry name" value="SGNH hydrolase"/>
    <property type="match status" value="1"/>
</dbReference>
<dbReference type="Proteomes" id="UP001219525">
    <property type="component" value="Unassembled WGS sequence"/>
</dbReference>
<evidence type="ECO:0000313" key="3">
    <source>
        <dbReference type="Proteomes" id="UP001219525"/>
    </source>
</evidence>
<protein>
    <recommendedName>
        <fullName evidence="4">Carbohydrate esterase family 16 protein</fullName>
    </recommendedName>
</protein>
<dbReference type="GO" id="GO:0016788">
    <property type="term" value="F:hydrolase activity, acting on ester bonds"/>
    <property type="evidence" value="ECO:0007669"/>
    <property type="project" value="InterPro"/>
</dbReference>